<gene>
    <name evidence="8" type="ORF">FOH10_17205</name>
</gene>
<dbReference type="KEGG" id="nod:FOH10_17205"/>
<comment type="similarity">
    <text evidence="1">Belongs to the LysR transcriptional regulatory family.</text>
</comment>
<dbReference type="InterPro" id="IPR005119">
    <property type="entry name" value="LysR_subst-bd"/>
</dbReference>
<evidence type="ECO:0000256" key="4">
    <source>
        <dbReference type="ARBA" id="ARBA00023159"/>
    </source>
</evidence>
<dbReference type="FunFam" id="1.10.10.10:FF:000001">
    <property type="entry name" value="LysR family transcriptional regulator"/>
    <property type="match status" value="1"/>
</dbReference>
<evidence type="ECO:0000313" key="8">
    <source>
        <dbReference type="EMBL" id="QDP80191.1"/>
    </source>
</evidence>
<sequence length="378" mass="38681">MGEFTVVGLRVLREVVRGGSFSVAADRLGYTQSAVSRQIQSMERAAGRALFERRARGVRPTAAGRVVARHAEIVLGDLDAARQELLDLEARPRGRLRVGGFASAMAALVPRAMAEFARRHPHITLVPREGTSPALLNSVARRRADVVVVAAPETAPDDLRVVPLLDDPLFVAVPATHRLAGRSTVSAALLRDERWIVGSLEPGTPLLGAWLGGSAPAHPYVVKDWTAKLGLVAAGLGVTVVPGLAVTALPDAVTALRIDHEEAVRPTVAVLRRESTPGTEEWASGAAPSASGALEPLSGTATSASGALEPASGAAASASGALEPPSGAAGSASGALEPASGAAGSASGVLEQPSGAAEFLDALRTAIVDVQRKAATVR</sequence>
<name>A0A516NMR6_9NOCA</name>
<dbReference type="Pfam" id="PF00126">
    <property type="entry name" value="HTH_1"/>
    <property type="match status" value="1"/>
</dbReference>
<keyword evidence="3" id="KW-0238">DNA-binding</keyword>
<dbReference type="Gene3D" id="3.40.190.10">
    <property type="entry name" value="Periplasmic binding protein-like II"/>
    <property type="match status" value="2"/>
</dbReference>
<keyword evidence="2" id="KW-0805">Transcription regulation</keyword>
<evidence type="ECO:0000256" key="1">
    <source>
        <dbReference type="ARBA" id="ARBA00009437"/>
    </source>
</evidence>
<dbReference type="GO" id="GO:0003677">
    <property type="term" value="F:DNA binding"/>
    <property type="evidence" value="ECO:0007669"/>
    <property type="project" value="UniProtKB-KW"/>
</dbReference>
<dbReference type="PANTHER" id="PTHR30346">
    <property type="entry name" value="TRANSCRIPTIONAL DUAL REGULATOR HCAR-RELATED"/>
    <property type="match status" value="1"/>
</dbReference>
<dbReference type="RefSeq" id="WP_143981502.1">
    <property type="nucleotide sequence ID" value="NZ_CP041695.1"/>
</dbReference>
<dbReference type="InterPro" id="IPR036388">
    <property type="entry name" value="WH-like_DNA-bd_sf"/>
</dbReference>
<dbReference type="GO" id="GO:0003700">
    <property type="term" value="F:DNA-binding transcription factor activity"/>
    <property type="evidence" value="ECO:0007669"/>
    <property type="project" value="InterPro"/>
</dbReference>
<dbReference type="Pfam" id="PF03466">
    <property type="entry name" value="LysR_substrate"/>
    <property type="match status" value="1"/>
</dbReference>
<keyword evidence="4" id="KW-0010">Activator</keyword>
<dbReference type="GO" id="GO:0032993">
    <property type="term" value="C:protein-DNA complex"/>
    <property type="evidence" value="ECO:0007669"/>
    <property type="project" value="TreeGrafter"/>
</dbReference>
<dbReference type="PANTHER" id="PTHR30346:SF29">
    <property type="entry name" value="LYSR SUBSTRATE-BINDING"/>
    <property type="match status" value="1"/>
</dbReference>
<accession>A0A516NMR6</accession>
<dbReference type="GeneID" id="80334106"/>
<dbReference type="PRINTS" id="PR00039">
    <property type="entry name" value="HTHLYSR"/>
</dbReference>
<feature type="region of interest" description="Disordered" evidence="6">
    <location>
        <begin position="275"/>
        <end position="350"/>
    </location>
</feature>
<evidence type="ECO:0000256" key="5">
    <source>
        <dbReference type="ARBA" id="ARBA00023163"/>
    </source>
</evidence>
<evidence type="ECO:0000256" key="2">
    <source>
        <dbReference type="ARBA" id="ARBA00023015"/>
    </source>
</evidence>
<dbReference type="InterPro" id="IPR000847">
    <property type="entry name" value="LysR_HTH_N"/>
</dbReference>
<evidence type="ECO:0000259" key="7">
    <source>
        <dbReference type="PROSITE" id="PS50931"/>
    </source>
</evidence>
<feature type="domain" description="HTH lysR-type" evidence="7">
    <location>
        <begin position="9"/>
        <end position="61"/>
    </location>
</feature>
<reference evidence="8 9" key="1">
    <citation type="submission" date="2019-07" db="EMBL/GenBank/DDBJ databases">
        <title>Complete Genome Sequence and Methylome Analysis of Nocardia otitidis-caviarum NEB252.</title>
        <authorList>
            <person name="Fomenkov A."/>
            <person name="Anton B.P."/>
            <person name="Vincze T."/>
            <person name="Roberts R.J."/>
        </authorList>
    </citation>
    <scope>NUCLEOTIDE SEQUENCE [LARGE SCALE GENOMIC DNA]</scope>
    <source>
        <strain evidence="8 9">NEB252</strain>
    </source>
</reference>
<dbReference type="PROSITE" id="PS50931">
    <property type="entry name" value="HTH_LYSR"/>
    <property type="match status" value="1"/>
</dbReference>
<protein>
    <submittedName>
        <fullName evidence="8">LysR family transcriptional regulator</fullName>
    </submittedName>
</protein>
<dbReference type="SUPFAM" id="SSF53850">
    <property type="entry name" value="Periplasmic binding protein-like II"/>
    <property type="match status" value="1"/>
</dbReference>
<dbReference type="Gene3D" id="1.10.10.10">
    <property type="entry name" value="Winged helix-like DNA-binding domain superfamily/Winged helix DNA-binding domain"/>
    <property type="match status" value="1"/>
</dbReference>
<dbReference type="InterPro" id="IPR036390">
    <property type="entry name" value="WH_DNA-bd_sf"/>
</dbReference>
<proteinExistence type="inferred from homology"/>
<evidence type="ECO:0000256" key="6">
    <source>
        <dbReference type="SAM" id="MobiDB-lite"/>
    </source>
</evidence>
<feature type="compositionally biased region" description="Low complexity" evidence="6">
    <location>
        <begin position="283"/>
        <end position="348"/>
    </location>
</feature>
<dbReference type="SUPFAM" id="SSF46785">
    <property type="entry name" value="Winged helix' DNA-binding domain"/>
    <property type="match status" value="1"/>
</dbReference>
<organism evidence="8 9">
    <name type="scientific">Nocardia otitidiscaviarum</name>
    <dbReference type="NCBI Taxonomy" id="1823"/>
    <lineage>
        <taxon>Bacteria</taxon>
        <taxon>Bacillati</taxon>
        <taxon>Actinomycetota</taxon>
        <taxon>Actinomycetes</taxon>
        <taxon>Mycobacteriales</taxon>
        <taxon>Nocardiaceae</taxon>
        <taxon>Nocardia</taxon>
    </lineage>
</organism>
<dbReference type="EMBL" id="CP041695">
    <property type="protein sequence ID" value="QDP80191.1"/>
    <property type="molecule type" value="Genomic_DNA"/>
</dbReference>
<dbReference type="Proteomes" id="UP000317039">
    <property type="component" value="Chromosome"/>
</dbReference>
<evidence type="ECO:0000256" key="3">
    <source>
        <dbReference type="ARBA" id="ARBA00023125"/>
    </source>
</evidence>
<keyword evidence="5" id="KW-0804">Transcription</keyword>
<dbReference type="AlphaFoldDB" id="A0A516NMR6"/>
<evidence type="ECO:0000313" key="9">
    <source>
        <dbReference type="Proteomes" id="UP000317039"/>
    </source>
</evidence>